<reference evidence="4" key="1">
    <citation type="submission" date="2016-06" db="UniProtKB">
        <authorList>
            <consortium name="WormBaseParasite"/>
        </authorList>
    </citation>
    <scope>IDENTIFICATION</scope>
</reference>
<accession>A0A183T778</accession>
<feature type="region of interest" description="Disordered" evidence="1">
    <location>
        <begin position="54"/>
        <end position="107"/>
    </location>
</feature>
<feature type="compositionally biased region" description="Basic and acidic residues" evidence="1">
    <location>
        <begin position="69"/>
        <end position="80"/>
    </location>
</feature>
<dbReference type="Proteomes" id="UP000275846">
    <property type="component" value="Unassembled WGS sequence"/>
</dbReference>
<evidence type="ECO:0000313" key="2">
    <source>
        <dbReference type="EMBL" id="VDL98713.1"/>
    </source>
</evidence>
<organism evidence="4">
    <name type="scientific">Schistocephalus solidus</name>
    <name type="common">Tapeworm</name>
    <dbReference type="NCBI Taxonomy" id="70667"/>
    <lineage>
        <taxon>Eukaryota</taxon>
        <taxon>Metazoa</taxon>
        <taxon>Spiralia</taxon>
        <taxon>Lophotrochozoa</taxon>
        <taxon>Platyhelminthes</taxon>
        <taxon>Cestoda</taxon>
        <taxon>Eucestoda</taxon>
        <taxon>Diphyllobothriidea</taxon>
        <taxon>Diphyllobothriidae</taxon>
        <taxon>Schistocephalus</taxon>
    </lineage>
</organism>
<proteinExistence type="predicted"/>
<protein>
    <submittedName>
        <fullName evidence="4">CEP44 domain-containing protein</fullName>
    </submittedName>
</protein>
<dbReference type="AlphaFoldDB" id="A0A183T778"/>
<name>A0A183T778_SCHSO</name>
<reference evidence="2 3" key="2">
    <citation type="submission" date="2018-11" db="EMBL/GenBank/DDBJ databases">
        <authorList>
            <consortium name="Pathogen Informatics"/>
        </authorList>
    </citation>
    <scope>NUCLEOTIDE SEQUENCE [LARGE SCALE GENOMIC DNA]</scope>
    <source>
        <strain evidence="2 3">NST_G2</strain>
    </source>
</reference>
<dbReference type="WBParaSite" id="SSLN_0001278701-mRNA-1">
    <property type="protein sequence ID" value="SSLN_0001278701-mRNA-1"/>
    <property type="gene ID" value="SSLN_0001278701"/>
</dbReference>
<sequence length="167" mass="18017">MQILKPLVEHFRSVLNQSYTITDAVIDRLSEVDANADLDLLPSLRETIRAVQQLSSGKAPGSDALPADIYKHGTPTDEPAHNALQGDVAPKAGPSGFKGRHNSPPAETTATVLERLPCQSVLDEVHSVYRADLQLLQKSLQRVLVASQLTPGSTRTRGDISVKQSFG</sequence>
<keyword evidence="3" id="KW-1185">Reference proteome</keyword>
<dbReference type="EMBL" id="UYSU01037186">
    <property type="protein sequence ID" value="VDL98713.1"/>
    <property type="molecule type" value="Genomic_DNA"/>
</dbReference>
<dbReference type="OrthoDB" id="6321248at2759"/>
<evidence type="ECO:0000313" key="4">
    <source>
        <dbReference type="WBParaSite" id="SSLN_0001278701-mRNA-1"/>
    </source>
</evidence>
<evidence type="ECO:0000313" key="3">
    <source>
        <dbReference type="Proteomes" id="UP000275846"/>
    </source>
</evidence>
<evidence type="ECO:0000256" key="1">
    <source>
        <dbReference type="SAM" id="MobiDB-lite"/>
    </source>
</evidence>
<gene>
    <name evidence="2" type="ORF">SSLN_LOCUS12328</name>
</gene>